<dbReference type="RefSeq" id="WP_115317031.1">
    <property type="nucleotide sequence ID" value="NZ_UGNW01000001.1"/>
</dbReference>
<accession>A0A378I9V7</accession>
<dbReference type="Proteomes" id="UP000255066">
    <property type="component" value="Unassembled WGS sequence"/>
</dbReference>
<gene>
    <name evidence="2" type="ORF">NCTC12437_01786</name>
</gene>
<evidence type="ECO:0000256" key="1">
    <source>
        <dbReference type="SAM" id="MobiDB-lite"/>
    </source>
</evidence>
<reference evidence="2 3" key="1">
    <citation type="submission" date="2018-06" db="EMBL/GenBank/DDBJ databases">
        <authorList>
            <consortium name="Pathogen Informatics"/>
            <person name="Doyle S."/>
        </authorList>
    </citation>
    <scope>NUCLEOTIDE SEQUENCE [LARGE SCALE GENOMIC DNA]</scope>
    <source>
        <strain evidence="2 3">NCTC12437</strain>
    </source>
</reference>
<evidence type="ECO:0000313" key="2">
    <source>
        <dbReference type="EMBL" id="STX32008.1"/>
    </source>
</evidence>
<feature type="region of interest" description="Disordered" evidence="1">
    <location>
        <begin position="1013"/>
        <end position="1066"/>
    </location>
</feature>
<feature type="region of interest" description="Disordered" evidence="1">
    <location>
        <begin position="1501"/>
        <end position="1888"/>
    </location>
</feature>
<evidence type="ECO:0000313" key="3">
    <source>
        <dbReference type="Proteomes" id="UP000255066"/>
    </source>
</evidence>
<feature type="compositionally biased region" description="Low complexity" evidence="1">
    <location>
        <begin position="1505"/>
        <end position="1514"/>
    </location>
</feature>
<sequence>MPAQTYIIHSVNELLKKKGFQLELNTGGVCGGLACIYVKYFLEGREKEFFEMERKLANPPKNYSLGDDPAFDQFIHDVEISFNSQVYHEGTYQGDLDKILKFDGKPVNNEYNIGLMDSTAKWGELLASIKNEGRACYVASNNHAIAVSFSNNQYVIYDPNYNLDSENDPRNNTKVFTSAAAAIKEIEERFGVCNDPGLYKDNLGISVRVFAHPNETRPGVYPVKADLHRRHFPNTAAYTRKITTSKGYVYDALKCAIRANDTETIEHLVQTMPLESEHCSNAVHHNRFELAMDIFKRLSPNQAVVSLFYTARYSKASFLEPMLKYYFDTHLNTASTALKVNYANDLLRDVIAGQDNKNIEVLARFIRERSITVRNNSLIADTIISASREKIIKDKSGFLESLVTHFPDLLTEKVIIDLLKSAAANNSRKSLKILLGQVNKLSDTSKTAILNRTLLSTITGDNLKLIVDAGIPVSESLLATALDRKEPEIFSIYVGALKEDNPWNNFLKQAIKPDFPANTLLPLPLFDASKPFTTFKVLTRFHHNAAILANWPRKLPSQAIRKEALLWAVKTGNVAMVEKLKGPGIQLETAQLLRRIAEYPNRTDDMYKFLLRQLQELFPDEAKKKEQMLNAAADIRRASFNKDPNLLKQVAALFRDVSIISPQSLSAETQSLFNQSQLLPALNPEMDRMQYVDQDEQNALQEALRAKKYPAEQYAYQWAILHKEFEFADALSYCFNPDNPDFAYNLFLTVNRKGDEESLNYLLNTQTKLLADVKTYQKLEKDGQYSLITKLIKAGKLLDDSYRLQLLNKAVERQDSNLIEALKPFINRGYSTNAMPIYIALTKHNSKGAVMLLKQGALLKGIPPSDVLDAIIRSNDIHLLHQAFADSHFRSGFLDKSNLMGYLETIHQKASPALLKEFKNLFPQLNFDNLKDHGKAFDFSAFGEVNNINELFAEACKQRCLTIVNTLLETYKPDIKDEKEKAALFANLDLLFDSPIKSTAVRGGLNPQMINERRKAREAAASVNNPPLQQQKGFQRRSLSQQQRISPQPVQRPLPQAPVKKADESQVNEDMVKHHWRTVFDSLYQQKLARLYSFIKETSYAPFEDSHRDIGKMILNLRTSQRNLRELVDSGKNPERPRASKSSLLENKLILRALDEDDQEKLLALMQQIKPEKAEVLDNNSATSTLTAEIMGLFKKYAKAGQTQVIANLFHFYEANSVIKIALEKAKQGKDEWETLVGLLQSCSYAQLEKELKIELNQYRDQLFSGFKASPRDIRPELAHLLDKKNDSALASILRTRREDMNVLLENIQGKMVEADTAVDGKAKVSRIILGLNEFKAAIDSFQIRYNKFLETLSTNSFSRKEASAELAELKTIFERDQLASYYITDGALLDYLFAHPNDLGVKQRIDRMSQTFVSYLEGFQKQGFNAETALQQLEGINQAFKIEGFIPAYFAEEKWIESLFGKLDAYKQNKITKPAILDFLTDLYKVISVEFSANQEAQETLQGKDAQAEQQKLQAEEDARLASERALKNEQAEKERLAQEQKALEEQERLQHETQQREEQERQQRETQEREERERLQRETQQREEQERQQRETQEREERERLQRETQQREERERLQRETQQREEQERLQRETQQREERERLQRETQQREEQERLQRETQQREERERLQRETQQREERERLQRETQQREEQERLQRETQQREERERLQRETQQREEQERLQRETQQREEQERQQRETQEREERERLQRETQQREEQERQQRETQEREEHERQQRETQEREERERLQRETQQREERERLQRETQEREKRERLQRETQQREEQERQQRETQEREERERQQRETQEREERERLQREIEEREEQEKENGPLMTDATDNHPLKQTNNNDQEPASLSAVRLLKNAARAYHNERQGKGKTLHWISWGQFTENDKLTAAKHFIHALTKTNGFITADDREALKNGRLFTKLDTVFQAQREKLSKELGLTENLTSLDELFNTLNKRDPVETLKHILTSYQKERSEGKDYYHRFFPQYSKDQKLASVHNFLNTIDTNAELSAPDLAILKQGSLGKRLQDFVKEAGPSLAAELGRTTAIKSVDDLVSAFYPKPAQQATL</sequence>
<name>A0A378I9V7_9GAMM</name>
<dbReference type="InterPro" id="IPR051372">
    <property type="entry name" value="CWC21"/>
</dbReference>
<dbReference type="PANTHER" id="PTHR36562:SF5">
    <property type="entry name" value="SERINE_ARGININE REPETITIVE MATRIX 2"/>
    <property type="match status" value="1"/>
</dbReference>
<dbReference type="EMBL" id="UGNW01000001">
    <property type="protein sequence ID" value="STX32008.1"/>
    <property type="molecule type" value="Genomic_DNA"/>
</dbReference>
<organism evidence="2 3">
    <name type="scientific">Legionella birminghamensis</name>
    <dbReference type="NCBI Taxonomy" id="28083"/>
    <lineage>
        <taxon>Bacteria</taxon>
        <taxon>Pseudomonadati</taxon>
        <taxon>Pseudomonadota</taxon>
        <taxon>Gammaproteobacteria</taxon>
        <taxon>Legionellales</taxon>
        <taxon>Legionellaceae</taxon>
        <taxon>Legionella</taxon>
    </lineage>
</organism>
<feature type="compositionally biased region" description="Basic and acidic residues" evidence="1">
    <location>
        <begin position="1515"/>
        <end position="1864"/>
    </location>
</feature>
<protein>
    <submittedName>
        <fullName evidence="2">Ankyrin repeat-containing protein</fullName>
    </submittedName>
</protein>
<proteinExistence type="predicted"/>
<dbReference type="STRING" id="28083.Lbir_1874"/>
<dbReference type="PANTHER" id="PTHR36562">
    <property type="entry name" value="SERINE/ARGININE REPETITIVE MATRIX 2"/>
    <property type="match status" value="1"/>
</dbReference>
<feature type="compositionally biased region" description="Polar residues" evidence="1">
    <location>
        <begin position="1022"/>
        <end position="1033"/>
    </location>
</feature>
<feature type="compositionally biased region" description="Polar residues" evidence="1">
    <location>
        <begin position="1877"/>
        <end position="1888"/>
    </location>
</feature>
<feature type="compositionally biased region" description="Low complexity" evidence="1">
    <location>
        <begin position="1036"/>
        <end position="1048"/>
    </location>
</feature>